<gene>
    <name evidence="1" type="ORF">GCM10007989_04090</name>
</gene>
<dbReference type="AlphaFoldDB" id="A0A918RU02"/>
<dbReference type="CDD" id="cd00267">
    <property type="entry name" value="ABC_ATPase"/>
    <property type="match status" value="1"/>
</dbReference>
<reference evidence="1" key="1">
    <citation type="journal article" date="2014" name="Int. J. Syst. Evol. Microbiol.">
        <title>Complete genome sequence of Corynebacterium casei LMG S-19264T (=DSM 44701T), isolated from a smear-ripened cheese.</title>
        <authorList>
            <consortium name="US DOE Joint Genome Institute (JGI-PGF)"/>
            <person name="Walter F."/>
            <person name="Albersmeier A."/>
            <person name="Kalinowski J."/>
            <person name="Ruckert C."/>
        </authorList>
    </citation>
    <scope>NUCLEOTIDE SEQUENCE</scope>
    <source>
        <strain evidence="1">KCTC 32437</strain>
    </source>
</reference>
<dbReference type="RefSeq" id="WP_244639879.1">
    <property type="nucleotide sequence ID" value="NZ_BMZE01000001.1"/>
</dbReference>
<evidence type="ECO:0008006" key="3">
    <source>
        <dbReference type="Google" id="ProtNLM"/>
    </source>
</evidence>
<sequence>MPAILPLAEFGERIVILGPSNAGKSTLAEAISGATGLPAIHLDRFRFLENSDWQERPDEEFKRLHDEAVASARWVMEGNYSKLYPTRFARATGAIVLWDNRWRRMGRYLLRTFGFKPRAGMLEGGRDSLKWSMVKWVFIVSARRPQRYPETARSIGVPMVYCRSARELNALYDAWALTRP</sequence>
<evidence type="ECO:0000313" key="1">
    <source>
        <dbReference type="EMBL" id="GHA12747.1"/>
    </source>
</evidence>
<proteinExistence type="predicted"/>
<dbReference type="EMBL" id="BMZE01000001">
    <property type="protein sequence ID" value="GHA12747.1"/>
    <property type="molecule type" value="Genomic_DNA"/>
</dbReference>
<dbReference type="InterPro" id="IPR052922">
    <property type="entry name" value="Cytidylate_Kinase-2"/>
</dbReference>
<comment type="caution">
    <text evidence="1">The sequence shown here is derived from an EMBL/GenBank/DDBJ whole genome shotgun (WGS) entry which is preliminary data.</text>
</comment>
<evidence type="ECO:0000313" key="2">
    <source>
        <dbReference type="Proteomes" id="UP000646579"/>
    </source>
</evidence>
<name>A0A918RU02_9HYPH</name>
<organism evidence="1 2">
    <name type="scientific">Devosia pacifica</name>
    <dbReference type="NCBI Taxonomy" id="1335967"/>
    <lineage>
        <taxon>Bacteria</taxon>
        <taxon>Pseudomonadati</taxon>
        <taxon>Pseudomonadota</taxon>
        <taxon>Alphaproteobacteria</taxon>
        <taxon>Hyphomicrobiales</taxon>
        <taxon>Devosiaceae</taxon>
        <taxon>Devosia</taxon>
    </lineage>
</organism>
<protein>
    <recommendedName>
        <fullName evidence="3">AAA family ATPase</fullName>
    </recommendedName>
</protein>
<reference evidence="1" key="2">
    <citation type="submission" date="2020-09" db="EMBL/GenBank/DDBJ databases">
        <authorList>
            <person name="Sun Q."/>
            <person name="Kim S."/>
        </authorList>
    </citation>
    <scope>NUCLEOTIDE SEQUENCE</scope>
    <source>
        <strain evidence="1">KCTC 32437</strain>
    </source>
</reference>
<dbReference type="Gene3D" id="3.40.50.300">
    <property type="entry name" value="P-loop containing nucleotide triphosphate hydrolases"/>
    <property type="match status" value="1"/>
</dbReference>
<dbReference type="PANTHER" id="PTHR37816:SF1">
    <property type="entry name" value="TOXIN"/>
    <property type="match status" value="1"/>
</dbReference>
<keyword evidence="2" id="KW-1185">Reference proteome</keyword>
<dbReference type="PANTHER" id="PTHR37816">
    <property type="entry name" value="YALI0E33011P"/>
    <property type="match status" value="1"/>
</dbReference>
<dbReference type="Proteomes" id="UP000646579">
    <property type="component" value="Unassembled WGS sequence"/>
</dbReference>
<accession>A0A918RU02</accession>
<dbReference type="InterPro" id="IPR027417">
    <property type="entry name" value="P-loop_NTPase"/>
</dbReference>
<dbReference type="SUPFAM" id="SSF52540">
    <property type="entry name" value="P-loop containing nucleoside triphosphate hydrolases"/>
    <property type="match status" value="1"/>
</dbReference>